<keyword evidence="2 4" id="KW-0235">DNA replication</keyword>
<sequence>MSDTASTPNSAAANRLDFAGSLSEKKALRYTPAGVPVVEGRVTHASEQTEAGLKRKVECEIGVVALGDAAKLLNAAQPGQELRITGFLAARSRNSRQPVLHVITIEFLEGNENGQTLWQA</sequence>
<gene>
    <name evidence="4 5" type="primary">priB</name>
    <name evidence="5" type="ORF">OTERR_14620</name>
</gene>
<dbReference type="InterPro" id="IPR023646">
    <property type="entry name" value="Prisomal_replication_PriB"/>
</dbReference>
<dbReference type="GO" id="GO:0006269">
    <property type="term" value="P:DNA replication, synthesis of primer"/>
    <property type="evidence" value="ECO:0007669"/>
    <property type="project" value="UniProtKB-KW"/>
</dbReference>
<dbReference type="Proteomes" id="UP000323671">
    <property type="component" value="Chromosome"/>
</dbReference>
<evidence type="ECO:0000256" key="4">
    <source>
        <dbReference type="HAMAP-Rule" id="MF_00720"/>
    </source>
</evidence>
<keyword evidence="3 4" id="KW-0238">DNA-binding</keyword>
<reference evidence="5 6" key="1">
    <citation type="submission" date="2017-07" db="EMBL/GenBank/DDBJ databases">
        <title>Complete genome sequence of Oryzomicrobium terrae TPP412.</title>
        <authorList>
            <person name="Chiu L.-W."/>
            <person name="Lo K.-J."/>
            <person name="Tsai Y.-M."/>
            <person name="Lin S.-S."/>
            <person name="Kuo C.-H."/>
            <person name="Liu C.-T."/>
        </authorList>
    </citation>
    <scope>NUCLEOTIDE SEQUENCE [LARGE SCALE GENOMIC DNA]</scope>
    <source>
        <strain evidence="5 6">TPP412</strain>
    </source>
</reference>
<dbReference type="AlphaFoldDB" id="A0A5C1E9J7"/>
<dbReference type="GO" id="GO:0003697">
    <property type="term" value="F:single-stranded DNA binding"/>
    <property type="evidence" value="ECO:0007669"/>
    <property type="project" value="UniProtKB-UniRule"/>
</dbReference>
<evidence type="ECO:0000313" key="6">
    <source>
        <dbReference type="Proteomes" id="UP000323671"/>
    </source>
</evidence>
<protein>
    <recommendedName>
        <fullName evidence="4">Replication restart protein PriB</fullName>
    </recommendedName>
</protein>
<dbReference type="PROSITE" id="PS50935">
    <property type="entry name" value="SSB"/>
    <property type="match status" value="1"/>
</dbReference>
<keyword evidence="1 4" id="KW-0639">Primosome</keyword>
<evidence type="ECO:0000313" key="5">
    <source>
        <dbReference type="EMBL" id="QEL64938.1"/>
    </source>
</evidence>
<dbReference type="GO" id="GO:1990077">
    <property type="term" value="C:primosome complex"/>
    <property type="evidence" value="ECO:0007669"/>
    <property type="project" value="UniProtKB-UniRule"/>
</dbReference>
<keyword evidence="6" id="KW-1185">Reference proteome</keyword>
<evidence type="ECO:0000256" key="3">
    <source>
        <dbReference type="ARBA" id="ARBA00023125"/>
    </source>
</evidence>
<comment type="function">
    <text evidence="4">Involved in the restart of stalled replication forks, which reloads the replicative helicase on sites other than the origin of replication; the PriA-PriB pathway is the major replication restart pathway. During primosome assembly it facilitates complex formation between PriA and DnaT on DNA; stabilizes PriA on DNA. Stimulates the DNA unwinding activity of PriA helicase.</text>
</comment>
<dbReference type="EMBL" id="CP022579">
    <property type="protein sequence ID" value="QEL64938.1"/>
    <property type="molecule type" value="Genomic_DNA"/>
</dbReference>
<accession>A0A5C1E9J7</accession>
<dbReference type="SUPFAM" id="SSF50249">
    <property type="entry name" value="Nucleic acid-binding proteins"/>
    <property type="match status" value="1"/>
</dbReference>
<organism evidence="5 6">
    <name type="scientific">Oryzomicrobium terrae</name>
    <dbReference type="NCBI Taxonomy" id="1735038"/>
    <lineage>
        <taxon>Bacteria</taxon>
        <taxon>Pseudomonadati</taxon>
        <taxon>Pseudomonadota</taxon>
        <taxon>Betaproteobacteria</taxon>
        <taxon>Rhodocyclales</taxon>
        <taxon>Rhodocyclaceae</taxon>
        <taxon>Oryzomicrobium</taxon>
    </lineage>
</organism>
<dbReference type="PIRSF" id="PIRSF003135">
    <property type="entry name" value="Primosomal_n"/>
    <property type="match status" value="1"/>
</dbReference>
<comment type="similarity">
    <text evidence="4">Belongs to the PriB family.</text>
</comment>
<dbReference type="InterPro" id="IPR012340">
    <property type="entry name" value="NA-bd_OB-fold"/>
</dbReference>
<dbReference type="Gene3D" id="2.40.50.140">
    <property type="entry name" value="Nucleic acid-binding proteins"/>
    <property type="match status" value="1"/>
</dbReference>
<dbReference type="NCBIfam" id="TIGR04418">
    <property type="entry name" value="PriB_gamma"/>
    <property type="match status" value="1"/>
</dbReference>
<dbReference type="KEGG" id="otr:OTERR_14620"/>
<dbReference type="RefSeq" id="WP_149425329.1">
    <property type="nucleotide sequence ID" value="NZ_CP022579.1"/>
</dbReference>
<dbReference type="InterPro" id="IPR000424">
    <property type="entry name" value="Primosome_PriB/ssb"/>
</dbReference>
<dbReference type="HAMAP" id="MF_00720">
    <property type="entry name" value="PriB"/>
    <property type="match status" value="1"/>
</dbReference>
<comment type="subunit">
    <text evidence="4">Homodimer. Interacts with PriA and DnaT. Component of the replication restart primosome. Primosome assembly occurs via a 'hand-off' mechanism. PriA binds to replication forks, subsequently PriB then DnaT bind; DnaT then displaces ssDNA to generate the helicase loading substrate.</text>
</comment>
<evidence type="ECO:0000256" key="1">
    <source>
        <dbReference type="ARBA" id="ARBA00022515"/>
    </source>
</evidence>
<dbReference type="Pfam" id="PF22657">
    <property type="entry name" value="SSB_1"/>
    <property type="match status" value="1"/>
</dbReference>
<proteinExistence type="inferred from homology"/>
<evidence type="ECO:0000256" key="2">
    <source>
        <dbReference type="ARBA" id="ARBA00022705"/>
    </source>
</evidence>
<name>A0A5C1E9J7_9RHOO</name>